<dbReference type="InterPro" id="IPR005025">
    <property type="entry name" value="FMN_Rdtase-like_dom"/>
</dbReference>
<dbReference type="GO" id="GO:0016020">
    <property type="term" value="C:membrane"/>
    <property type="evidence" value="ECO:0007669"/>
    <property type="project" value="TreeGrafter"/>
</dbReference>
<name>A0A5B7X7T0_9FLAO</name>
<dbReference type="RefSeq" id="WP_139067356.1">
    <property type="nucleotide sequence ID" value="NZ_CP040812.1"/>
</dbReference>
<dbReference type="EMBL" id="CP040812">
    <property type="protein sequence ID" value="QCY70798.1"/>
    <property type="molecule type" value="Genomic_DNA"/>
</dbReference>
<dbReference type="Pfam" id="PF03358">
    <property type="entry name" value="FMN_red"/>
    <property type="match status" value="1"/>
</dbReference>
<dbReference type="PANTHER" id="PTHR30546:SF23">
    <property type="entry name" value="FLAVOPROTEIN-LIKE PROTEIN YCP4-RELATED"/>
    <property type="match status" value="1"/>
</dbReference>
<dbReference type="Proteomes" id="UP000309016">
    <property type="component" value="Chromosome"/>
</dbReference>
<feature type="domain" description="Flavodoxin-like" evidence="1">
    <location>
        <begin position="6"/>
        <end position="192"/>
    </location>
</feature>
<dbReference type="OrthoDB" id="9806350at2"/>
<dbReference type="InterPro" id="IPR029039">
    <property type="entry name" value="Flavoprotein-like_sf"/>
</dbReference>
<sequence>MENLKVAVIYYSATGTNHQLARWAEKAAKNLGAGEVRFRKFEETAPKEAMAENKDWKEHYEATKDVQKVSLDDLEWADAIIFSIPTRYGNLPSQVAAFFDTTGGLWFNGKLANKVVTGMTSAQNLHGGQETTLLSLYKSMFHWGAIVATPSYTDQTIFESGGNPYGLSVSAGKDNLTDKVEKAVAHQVKRALTIAGWVVKGKS</sequence>
<reference evidence="2 3" key="1">
    <citation type="submission" date="2019-06" db="EMBL/GenBank/DDBJ databases">
        <title>Complete genome sequence of Antarcticibacterium flavum KCTC 52984T from an Antarctic marine sediment.</title>
        <authorList>
            <person name="Lee Y.M."/>
            <person name="Shin S.C."/>
        </authorList>
    </citation>
    <scope>NUCLEOTIDE SEQUENCE [LARGE SCALE GENOMIC DNA]</scope>
    <source>
        <strain evidence="2 3">KCTC 52984</strain>
    </source>
</reference>
<dbReference type="Gene3D" id="3.40.50.360">
    <property type="match status" value="1"/>
</dbReference>
<accession>A0A5B7X7T0</accession>
<evidence type="ECO:0000259" key="1">
    <source>
        <dbReference type="PROSITE" id="PS50902"/>
    </source>
</evidence>
<dbReference type="AlphaFoldDB" id="A0A5B7X7T0"/>
<organism evidence="2 3">
    <name type="scientific">Antarcticibacterium flavum</name>
    <dbReference type="NCBI Taxonomy" id="2058175"/>
    <lineage>
        <taxon>Bacteria</taxon>
        <taxon>Pseudomonadati</taxon>
        <taxon>Bacteroidota</taxon>
        <taxon>Flavobacteriia</taxon>
        <taxon>Flavobacteriales</taxon>
        <taxon>Flavobacteriaceae</taxon>
        <taxon>Antarcticibacterium</taxon>
    </lineage>
</organism>
<dbReference type="InterPro" id="IPR008254">
    <property type="entry name" value="Flavodoxin/NO_synth"/>
</dbReference>
<dbReference type="PROSITE" id="PS50902">
    <property type="entry name" value="FLAVODOXIN_LIKE"/>
    <property type="match status" value="1"/>
</dbReference>
<evidence type="ECO:0000313" key="2">
    <source>
        <dbReference type="EMBL" id="QCY70798.1"/>
    </source>
</evidence>
<dbReference type="SUPFAM" id="SSF52218">
    <property type="entry name" value="Flavoproteins"/>
    <property type="match status" value="1"/>
</dbReference>
<gene>
    <name evidence="2" type="ORF">FHG64_16140</name>
</gene>
<dbReference type="PANTHER" id="PTHR30546">
    <property type="entry name" value="FLAVODOXIN-RELATED PROTEIN WRBA-RELATED"/>
    <property type="match status" value="1"/>
</dbReference>
<evidence type="ECO:0000313" key="3">
    <source>
        <dbReference type="Proteomes" id="UP000309016"/>
    </source>
</evidence>
<proteinExistence type="predicted"/>
<keyword evidence="3" id="KW-1185">Reference proteome</keyword>
<dbReference type="GO" id="GO:0010181">
    <property type="term" value="F:FMN binding"/>
    <property type="evidence" value="ECO:0007669"/>
    <property type="project" value="InterPro"/>
</dbReference>
<protein>
    <submittedName>
        <fullName evidence="2">NAD(P)H:quinone oxidoreductase, type IV</fullName>
    </submittedName>
</protein>
<dbReference type="KEGG" id="afla:FHG64_16140"/>
<dbReference type="GO" id="GO:0003955">
    <property type="term" value="F:NAD(P)H dehydrogenase (quinone) activity"/>
    <property type="evidence" value="ECO:0007669"/>
    <property type="project" value="TreeGrafter"/>
</dbReference>